<name>A0AAJ0MGU2_9PEZI</name>
<keyword evidence="3" id="KW-1185">Reference proteome</keyword>
<feature type="region of interest" description="Disordered" evidence="1">
    <location>
        <begin position="438"/>
        <end position="457"/>
    </location>
</feature>
<evidence type="ECO:0000256" key="1">
    <source>
        <dbReference type="SAM" id="MobiDB-lite"/>
    </source>
</evidence>
<dbReference type="AlphaFoldDB" id="A0AAJ0MGU2"/>
<gene>
    <name evidence="2" type="ORF">B0T25DRAFT_499810</name>
</gene>
<feature type="region of interest" description="Disordered" evidence="1">
    <location>
        <begin position="338"/>
        <end position="362"/>
    </location>
</feature>
<dbReference type="Proteomes" id="UP001275084">
    <property type="component" value="Unassembled WGS sequence"/>
</dbReference>
<sequence>MPTILTELGVPNPVIDSTRLTQGSNTLNPRWHDVGGWSIWQEFNYKTLGLIFGHLVNAEWKDPLRVASGEGGSLDSEIYDEDQLEHQILSRHTIPIINDALAHANRVLGLKEKFVLHLGRRGRCTHEQSGDGREFPDWTLVSPGRRAEYWGDNGHCFFGKYYNLLPGDTKISSKWSPSLYTERRARGNQWEWPVRQVLTYASSLDVRYGYLITDKHLVVFQFAREAVGSGLSAGREQRVVPAATHARAESGSTDLSTTFQTMSISSAPYSDMNPTTNFQQPKYQVIDWISSGEGVLTVKLALFYLCLMAGHGPSNIQASYPRLNSWCPLENGTFRHNTSGRTARQLSSKDRAPDVGGDDESRVANEEADDLFFWYDSTRFLKRRAVEGLRWDAARGLFHFQDEDGEVVFVDEYMTIYDEEAEGWGYFYGNKWVPAHLDPSGAGESSTRKEHKRRRRR</sequence>
<protein>
    <submittedName>
        <fullName evidence="2">Uncharacterized protein</fullName>
    </submittedName>
</protein>
<comment type="caution">
    <text evidence="2">The sequence shown here is derived from an EMBL/GenBank/DDBJ whole genome shotgun (WGS) entry which is preliminary data.</text>
</comment>
<evidence type="ECO:0000313" key="2">
    <source>
        <dbReference type="EMBL" id="KAK3358062.1"/>
    </source>
</evidence>
<evidence type="ECO:0000313" key="3">
    <source>
        <dbReference type="Proteomes" id="UP001275084"/>
    </source>
</evidence>
<feature type="compositionally biased region" description="Basic and acidic residues" evidence="1">
    <location>
        <begin position="347"/>
        <end position="362"/>
    </location>
</feature>
<organism evidence="2 3">
    <name type="scientific">Lasiosphaeria hispida</name>
    <dbReference type="NCBI Taxonomy" id="260671"/>
    <lineage>
        <taxon>Eukaryota</taxon>
        <taxon>Fungi</taxon>
        <taxon>Dikarya</taxon>
        <taxon>Ascomycota</taxon>
        <taxon>Pezizomycotina</taxon>
        <taxon>Sordariomycetes</taxon>
        <taxon>Sordariomycetidae</taxon>
        <taxon>Sordariales</taxon>
        <taxon>Lasiosphaeriaceae</taxon>
        <taxon>Lasiosphaeria</taxon>
    </lineage>
</organism>
<reference evidence="2" key="2">
    <citation type="submission" date="2023-06" db="EMBL/GenBank/DDBJ databases">
        <authorList>
            <consortium name="Lawrence Berkeley National Laboratory"/>
            <person name="Haridas S."/>
            <person name="Hensen N."/>
            <person name="Bonometti L."/>
            <person name="Westerberg I."/>
            <person name="Brannstrom I.O."/>
            <person name="Guillou S."/>
            <person name="Cros-Aarteil S."/>
            <person name="Calhoun S."/>
            <person name="Kuo A."/>
            <person name="Mondo S."/>
            <person name="Pangilinan J."/>
            <person name="Riley R."/>
            <person name="Labutti K."/>
            <person name="Andreopoulos B."/>
            <person name="Lipzen A."/>
            <person name="Chen C."/>
            <person name="Yanf M."/>
            <person name="Daum C."/>
            <person name="Ng V."/>
            <person name="Clum A."/>
            <person name="Steindorff A."/>
            <person name="Ohm R."/>
            <person name="Martin F."/>
            <person name="Silar P."/>
            <person name="Natvig D."/>
            <person name="Lalanne C."/>
            <person name="Gautier V."/>
            <person name="Ament-Velasquez S.L."/>
            <person name="Kruys A."/>
            <person name="Hutchinson M.I."/>
            <person name="Powell A.J."/>
            <person name="Barry K."/>
            <person name="Miller A.N."/>
            <person name="Grigoriev I.V."/>
            <person name="Debuchy R."/>
            <person name="Gladieux P."/>
            <person name="Thoren M.H."/>
            <person name="Johannesson H."/>
        </authorList>
    </citation>
    <scope>NUCLEOTIDE SEQUENCE</scope>
    <source>
        <strain evidence="2">CBS 955.72</strain>
    </source>
</reference>
<reference evidence="2" key="1">
    <citation type="journal article" date="2023" name="Mol. Phylogenet. Evol.">
        <title>Genome-scale phylogeny and comparative genomics of the fungal order Sordariales.</title>
        <authorList>
            <person name="Hensen N."/>
            <person name="Bonometti L."/>
            <person name="Westerberg I."/>
            <person name="Brannstrom I.O."/>
            <person name="Guillou S."/>
            <person name="Cros-Aarteil S."/>
            <person name="Calhoun S."/>
            <person name="Haridas S."/>
            <person name="Kuo A."/>
            <person name="Mondo S."/>
            <person name="Pangilinan J."/>
            <person name="Riley R."/>
            <person name="LaButti K."/>
            <person name="Andreopoulos B."/>
            <person name="Lipzen A."/>
            <person name="Chen C."/>
            <person name="Yan M."/>
            <person name="Daum C."/>
            <person name="Ng V."/>
            <person name="Clum A."/>
            <person name="Steindorff A."/>
            <person name="Ohm R.A."/>
            <person name="Martin F."/>
            <person name="Silar P."/>
            <person name="Natvig D.O."/>
            <person name="Lalanne C."/>
            <person name="Gautier V."/>
            <person name="Ament-Velasquez S.L."/>
            <person name="Kruys A."/>
            <person name="Hutchinson M.I."/>
            <person name="Powell A.J."/>
            <person name="Barry K."/>
            <person name="Miller A.N."/>
            <person name="Grigoriev I.V."/>
            <person name="Debuchy R."/>
            <person name="Gladieux P."/>
            <person name="Hiltunen Thoren M."/>
            <person name="Johannesson H."/>
        </authorList>
    </citation>
    <scope>NUCLEOTIDE SEQUENCE</scope>
    <source>
        <strain evidence="2">CBS 955.72</strain>
    </source>
</reference>
<dbReference type="EMBL" id="JAUIQD010000003">
    <property type="protein sequence ID" value="KAK3358062.1"/>
    <property type="molecule type" value="Genomic_DNA"/>
</dbReference>
<accession>A0AAJ0MGU2</accession>
<proteinExistence type="predicted"/>